<dbReference type="Gene3D" id="3.10.105.10">
    <property type="entry name" value="Dipeptide-binding Protein, Domain 3"/>
    <property type="match status" value="1"/>
</dbReference>
<dbReference type="SUPFAM" id="SSF53850">
    <property type="entry name" value="Periplasmic binding protein-like II"/>
    <property type="match status" value="1"/>
</dbReference>
<dbReference type="Gene3D" id="3.40.190.10">
    <property type="entry name" value="Periplasmic binding protein-like II"/>
    <property type="match status" value="1"/>
</dbReference>
<dbReference type="PROSITE" id="PS51257">
    <property type="entry name" value="PROKAR_LIPOPROTEIN"/>
    <property type="match status" value="1"/>
</dbReference>
<feature type="signal peptide" evidence="5">
    <location>
        <begin position="1"/>
        <end position="22"/>
    </location>
</feature>
<dbReference type="Pfam" id="PF00496">
    <property type="entry name" value="SBP_bac_5"/>
    <property type="match status" value="1"/>
</dbReference>
<evidence type="ECO:0000256" key="3">
    <source>
        <dbReference type="ARBA" id="ARBA00022729"/>
    </source>
</evidence>
<dbReference type="InterPro" id="IPR039424">
    <property type="entry name" value="SBP_5"/>
</dbReference>
<evidence type="ECO:0000313" key="7">
    <source>
        <dbReference type="EMBL" id="MBM7633781.1"/>
    </source>
</evidence>
<dbReference type="RefSeq" id="WP_204698492.1">
    <property type="nucleotide sequence ID" value="NZ_JAFBEC010000008.1"/>
</dbReference>
<dbReference type="Proteomes" id="UP000741863">
    <property type="component" value="Unassembled WGS sequence"/>
</dbReference>
<dbReference type="EMBL" id="JAFBEC010000008">
    <property type="protein sequence ID" value="MBM7633781.1"/>
    <property type="molecule type" value="Genomic_DNA"/>
</dbReference>
<dbReference type="PANTHER" id="PTHR30290">
    <property type="entry name" value="PERIPLASMIC BINDING COMPONENT OF ABC TRANSPORTER"/>
    <property type="match status" value="1"/>
</dbReference>
<organism evidence="7 8">
    <name type="scientific">Geomicrobium sediminis</name>
    <dbReference type="NCBI Taxonomy" id="1347788"/>
    <lineage>
        <taxon>Bacteria</taxon>
        <taxon>Bacillati</taxon>
        <taxon>Bacillota</taxon>
        <taxon>Bacilli</taxon>
        <taxon>Bacillales</taxon>
        <taxon>Geomicrobium</taxon>
    </lineage>
</organism>
<reference evidence="7 8" key="1">
    <citation type="submission" date="2021-01" db="EMBL/GenBank/DDBJ databases">
        <title>Genomic Encyclopedia of Type Strains, Phase IV (KMG-IV): sequencing the most valuable type-strain genomes for metagenomic binning, comparative biology and taxonomic classification.</title>
        <authorList>
            <person name="Goeker M."/>
        </authorList>
    </citation>
    <scope>NUCLEOTIDE SEQUENCE [LARGE SCALE GENOMIC DNA]</scope>
    <source>
        <strain evidence="7 8">DSM 25540</strain>
    </source>
</reference>
<dbReference type="CDD" id="cd08499">
    <property type="entry name" value="PBP2_Ylib_like"/>
    <property type="match status" value="1"/>
</dbReference>
<proteinExistence type="inferred from homology"/>
<sequence length="542" mass="59566">MKKFKRSFVPLAIASIALVACSSDPTEGENEGAETDSTSTEDSEEDEEDGEATGGEGGNFVLAMPADAVTLDPHQITDVPSHIVTLNLYENLIMFDEDMELQPVLAESYEQIDDLTWEFYLREGITFHDGAEFNADAVVTNFDRFLDPETASPRASLFEPVESVEAVDEFTVQITTDEPFAPLIPHLAHGSAGIISPDSIEADENITVNPVGTGPFELENWEQGNEIVLARYEDYWGDSAILDNVTLKVVPEQSTRMAMIEQGEAHFMQQIEPANVGRIESLDNVEVVTQEGFGIDYIGFNTSVEPFDDPLVRQALSMALDSEAIVEGLYEGYGQVATNPLNDIVNGASADVEGLTYDPEQAAELLAEAGYEDGFSATLITNDANPMRVQIAELAQDQFGELGIDISIEQMEWGAYLDRVDSGDTEMFILGWSISSGDADNGLHPLFHSDNVGANGNQTFFENDELDELLDAAREEMDEDARQELYQQAQQILADEAPMIYTLHTDYVVGVADSVNDFIHYPNGQFPFWQISISEEAGDSSY</sequence>
<dbReference type="InterPro" id="IPR030678">
    <property type="entry name" value="Peptide/Ni-bd"/>
</dbReference>
<comment type="caution">
    <text evidence="7">The sequence shown here is derived from an EMBL/GenBank/DDBJ whole genome shotgun (WGS) entry which is preliminary data.</text>
</comment>
<feature type="region of interest" description="Disordered" evidence="4">
    <location>
        <begin position="20"/>
        <end position="58"/>
    </location>
</feature>
<evidence type="ECO:0000313" key="8">
    <source>
        <dbReference type="Proteomes" id="UP000741863"/>
    </source>
</evidence>
<evidence type="ECO:0000256" key="4">
    <source>
        <dbReference type="SAM" id="MobiDB-lite"/>
    </source>
</evidence>
<dbReference type="PANTHER" id="PTHR30290:SF9">
    <property type="entry name" value="OLIGOPEPTIDE-BINDING PROTEIN APPA"/>
    <property type="match status" value="1"/>
</dbReference>
<gene>
    <name evidence="7" type="ORF">JOD17_002877</name>
</gene>
<keyword evidence="3 5" id="KW-0732">Signal</keyword>
<protein>
    <submittedName>
        <fullName evidence="7">Peptide/nickel transport system substrate-binding protein</fullName>
    </submittedName>
</protein>
<evidence type="ECO:0000256" key="1">
    <source>
        <dbReference type="ARBA" id="ARBA00005695"/>
    </source>
</evidence>
<dbReference type="InterPro" id="IPR000914">
    <property type="entry name" value="SBP_5_dom"/>
</dbReference>
<dbReference type="PIRSF" id="PIRSF002741">
    <property type="entry name" value="MppA"/>
    <property type="match status" value="1"/>
</dbReference>
<feature type="compositionally biased region" description="Acidic residues" evidence="4">
    <location>
        <begin position="26"/>
        <end position="51"/>
    </location>
</feature>
<evidence type="ECO:0000259" key="6">
    <source>
        <dbReference type="Pfam" id="PF00496"/>
    </source>
</evidence>
<keyword evidence="8" id="KW-1185">Reference proteome</keyword>
<comment type="similarity">
    <text evidence="1">Belongs to the bacterial solute-binding protein 5 family.</text>
</comment>
<keyword evidence="2" id="KW-0813">Transport</keyword>
<accession>A0ABS2PF92</accession>
<feature type="domain" description="Solute-binding protein family 5" evidence="6">
    <location>
        <begin position="100"/>
        <end position="452"/>
    </location>
</feature>
<evidence type="ECO:0000256" key="2">
    <source>
        <dbReference type="ARBA" id="ARBA00022448"/>
    </source>
</evidence>
<dbReference type="Gene3D" id="3.90.76.10">
    <property type="entry name" value="Dipeptide-binding Protein, Domain 1"/>
    <property type="match status" value="1"/>
</dbReference>
<evidence type="ECO:0000256" key="5">
    <source>
        <dbReference type="SAM" id="SignalP"/>
    </source>
</evidence>
<feature type="chain" id="PRO_5045442610" evidence="5">
    <location>
        <begin position="23"/>
        <end position="542"/>
    </location>
</feature>
<name>A0ABS2PF92_9BACL</name>